<dbReference type="InterPro" id="IPR050816">
    <property type="entry name" value="Flavin-dep_Halogenase_NPB"/>
</dbReference>
<keyword evidence="1" id="KW-0560">Oxidoreductase</keyword>
<dbReference type="EMBL" id="RBXO01000001">
    <property type="protein sequence ID" value="RKT55464.1"/>
    <property type="molecule type" value="Genomic_DNA"/>
</dbReference>
<comment type="caution">
    <text evidence="4">The sequence shown here is derived from an EMBL/GenBank/DDBJ whole genome shotgun (WGS) entry which is preliminary data.</text>
</comment>
<dbReference type="InterPro" id="IPR036188">
    <property type="entry name" value="FAD/NAD-bd_sf"/>
</dbReference>
<dbReference type="Gene3D" id="3.50.50.60">
    <property type="entry name" value="FAD/NAD(P)-binding domain"/>
    <property type="match status" value="1"/>
</dbReference>
<dbReference type="AlphaFoldDB" id="A0A495W241"/>
<dbReference type="Pfam" id="PF04820">
    <property type="entry name" value="Trp_halogenase"/>
    <property type="match status" value="2"/>
</dbReference>
<dbReference type="Proteomes" id="UP000282084">
    <property type="component" value="Unassembled WGS sequence"/>
</dbReference>
<dbReference type="InterPro" id="IPR006905">
    <property type="entry name" value="Flavin_halogenase"/>
</dbReference>
<dbReference type="PANTHER" id="PTHR43747">
    <property type="entry name" value="FAD-BINDING PROTEIN"/>
    <property type="match status" value="1"/>
</dbReference>
<comment type="similarity">
    <text evidence="3">Belongs to the flavin-dependent halogenase family. Bacterial tryptophan halogenase subfamily.</text>
</comment>
<evidence type="ECO:0000256" key="3">
    <source>
        <dbReference type="ARBA" id="ARBA00038396"/>
    </source>
</evidence>
<dbReference type="Gene3D" id="3.30.9.100">
    <property type="match status" value="1"/>
</dbReference>
<evidence type="ECO:0000256" key="1">
    <source>
        <dbReference type="ARBA" id="ARBA00023002"/>
    </source>
</evidence>
<dbReference type="GO" id="GO:0004497">
    <property type="term" value="F:monooxygenase activity"/>
    <property type="evidence" value="ECO:0007669"/>
    <property type="project" value="UniProtKB-KW"/>
</dbReference>
<evidence type="ECO:0000313" key="4">
    <source>
        <dbReference type="EMBL" id="RKT55464.1"/>
    </source>
</evidence>
<evidence type="ECO:0000256" key="2">
    <source>
        <dbReference type="ARBA" id="ARBA00023033"/>
    </source>
</evidence>
<proteinExistence type="inferred from homology"/>
<keyword evidence="5" id="KW-1185">Reference proteome</keyword>
<organism evidence="4 5">
    <name type="scientific">Saccharothrix australiensis</name>
    <dbReference type="NCBI Taxonomy" id="2072"/>
    <lineage>
        <taxon>Bacteria</taxon>
        <taxon>Bacillati</taxon>
        <taxon>Actinomycetota</taxon>
        <taxon>Actinomycetes</taxon>
        <taxon>Pseudonocardiales</taxon>
        <taxon>Pseudonocardiaceae</taxon>
        <taxon>Saccharothrix</taxon>
    </lineage>
</organism>
<dbReference type="OrthoDB" id="9795712at2"/>
<dbReference type="PANTHER" id="PTHR43747:SF5">
    <property type="entry name" value="FAD-BINDING DOMAIN-CONTAINING PROTEIN"/>
    <property type="match status" value="1"/>
</dbReference>
<evidence type="ECO:0000313" key="5">
    <source>
        <dbReference type="Proteomes" id="UP000282084"/>
    </source>
</evidence>
<sequence length="488" mass="52404">MSREEHVDVVVVGGGPAGSTVATLVARRGHSVALLEKERFPRHRIGESLLPATVHGVCRLLEVSDEVARAGFVVKRGGTFRWGAAKDPWNFLFAVSPRLAGPTSFAYQVDRMRFDEILLRNAARHGVDVREECPVGAVLRDGDGRVAGVRCTDRDGVTRTVRARYVVDASGSTGRLWTAVGAPRHYSDFFKNIAVFGYFHGGGRLPGPDRGNILCAAFDEGWCWYIPLSDELTSVGAVVHRTRAAEVSADRGRALRDLVGRCDIVADLLSPATRVEEGAHGQVRVRKDYSYATGRFHADGVLLVGDAACFVDPVFSTGVHLATYGALLAARSINSALSGEVPEPVAMAEFEGRYRREYGVFYEFLTAFYDMQQHEGTYFWQARRASGIGDTDLEAFATLVGGVASGDPGLDAARTRLVGAGRDLAAGVAATGPMQTASGERMATLFRTPVVRDVMAEAARLQARDAPASPLLPGGLVPSPDELGWVAG</sequence>
<name>A0A495W241_9PSEU</name>
<accession>A0A495W241</accession>
<gene>
    <name evidence="4" type="ORF">C8E97_4133</name>
</gene>
<keyword evidence="2" id="KW-0503">Monooxygenase</keyword>
<reference evidence="4 5" key="1">
    <citation type="submission" date="2018-10" db="EMBL/GenBank/DDBJ databases">
        <title>Sequencing the genomes of 1000 actinobacteria strains.</title>
        <authorList>
            <person name="Klenk H.-P."/>
        </authorList>
    </citation>
    <scope>NUCLEOTIDE SEQUENCE [LARGE SCALE GENOMIC DNA]</scope>
    <source>
        <strain evidence="4 5">DSM 43800</strain>
    </source>
</reference>
<dbReference type="PRINTS" id="PR00420">
    <property type="entry name" value="RNGMNOXGNASE"/>
</dbReference>
<protein>
    <submittedName>
        <fullName evidence="4">Halogenation protein CepH</fullName>
    </submittedName>
</protein>
<dbReference type="SUPFAM" id="SSF51905">
    <property type="entry name" value="FAD/NAD(P)-binding domain"/>
    <property type="match status" value="1"/>
</dbReference>